<gene>
    <name evidence="1" type="ORF">SAMN02787118_12973</name>
</gene>
<dbReference type="EMBL" id="FONR01000029">
    <property type="protein sequence ID" value="SFG80888.1"/>
    <property type="molecule type" value="Genomic_DNA"/>
</dbReference>
<dbReference type="RefSeq" id="WP_075032811.1">
    <property type="nucleotide sequence ID" value="NZ_FONR01000029.1"/>
</dbReference>
<evidence type="ECO:0000313" key="2">
    <source>
        <dbReference type="Proteomes" id="UP000181942"/>
    </source>
</evidence>
<protein>
    <recommendedName>
        <fullName evidence="3">Suppressor of fused protein (SUFU)</fullName>
    </recommendedName>
</protein>
<organism evidence="1 2">
    <name type="scientific">Streptomyces mirabilis</name>
    <dbReference type="NCBI Taxonomy" id="68239"/>
    <lineage>
        <taxon>Bacteria</taxon>
        <taxon>Bacillati</taxon>
        <taxon>Actinomycetota</taxon>
        <taxon>Actinomycetes</taxon>
        <taxon>Kitasatosporales</taxon>
        <taxon>Streptomycetaceae</taxon>
        <taxon>Streptomyces</taxon>
    </lineage>
</organism>
<evidence type="ECO:0008006" key="3">
    <source>
        <dbReference type="Google" id="ProtNLM"/>
    </source>
</evidence>
<accession>A0A1I2UUY5</accession>
<evidence type="ECO:0000313" key="1">
    <source>
        <dbReference type="EMBL" id="SFG80888.1"/>
    </source>
</evidence>
<proteinExistence type="predicted"/>
<dbReference type="Proteomes" id="UP000181942">
    <property type="component" value="Unassembled WGS sequence"/>
</dbReference>
<dbReference type="OrthoDB" id="3293258at2"/>
<reference evidence="1 2" key="1">
    <citation type="submission" date="2016-10" db="EMBL/GenBank/DDBJ databases">
        <authorList>
            <person name="de Groot N.N."/>
        </authorList>
    </citation>
    <scope>NUCLEOTIDE SEQUENCE [LARGE SCALE GENOMIC DNA]</scope>
    <source>
        <strain evidence="1 2">OK461</strain>
    </source>
</reference>
<dbReference type="AlphaFoldDB" id="A0A1I2UUY5"/>
<sequence>MSWIRRRARDAEPPPERLPDLEFLALVKASLERYAPGVTEGTELKGNSLSSPHGWAIGVMPPVHGGPHHYDLVALPDTSLQPDVPCFMDCVVAIAGDASKAADTWVQTAGACMLELLDRRQYFADHAGPDDERGVPGWHCIASGAVGLGVDAEESRRLQNSLVDANVLHHIADTFTADLESPFFNGIKVFYGGQPGKVQAEIRVNGERHEAASAALAAMDLPEPNAFTMVRAYALLLPMPEDGTGPPYPPAHLDLTHTHTRACGSGNQPV</sequence>
<name>A0A1I2UUY5_9ACTN</name>
<dbReference type="InterPro" id="IPR045929">
    <property type="entry name" value="DUF6348"/>
</dbReference>
<dbReference type="Pfam" id="PF19875">
    <property type="entry name" value="DUF6348"/>
    <property type="match status" value="1"/>
</dbReference>